<dbReference type="SUPFAM" id="SSF51445">
    <property type="entry name" value="(Trans)glycosidases"/>
    <property type="match status" value="2"/>
</dbReference>
<evidence type="ECO:0000256" key="3">
    <source>
        <dbReference type="ARBA" id="ARBA00023295"/>
    </source>
</evidence>
<comment type="similarity">
    <text evidence="1">Belongs to the glycosyl hydrolase 5 (cellulase A) family.</text>
</comment>
<evidence type="ECO:0000313" key="8">
    <source>
        <dbReference type="EMBL" id="KAH0907231.1"/>
    </source>
</evidence>
<comment type="caution">
    <text evidence="8">The sequence shown here is derived from an EMBL/GenBank/DDBJ whole genome shotgun (WGS) entry which is preliminary data.</text>
</comment>
<feature type="compositionally biased region" description="Low complexity" evidence="4">
    <location>
        <begin position="63"/>
        <end position="78"/>
    </location>
</feature>
<dbReference type="SUPFAM" id="SSF52058">
    <property type="entry name" value="L domain-like"/>
    <property type="match status" value="1"/>
</dbReference>
<sequence length="2054" mass="228646">MTIIEYNPGPVRSGLSFQIYLRFKHFPAKKSDTSTSCRRRQPPLSIASSPHSLSPQRRSFMAPSTTVVDPPPSSTTDSFNSNAAAAENDIRPFFVLHKASSGSKSTATVKAKRRIESPSPKLAKKSEIESVEEEDGQFFSTLRLRVFETVWSKIENTIQDVLRDSNSKVFSGVHDWICESFESVRSSGALSLSEAVRSYPVLSQPSSKQLFTALVLTRNLEMVDDLVTFEDLGLHLKSQGCHVAKLSSMDFSAKNGVGGCLRGLLRQFVMPTIDVADVTILASWYRENGNQKNPVVIIVDDTERCSAPVLSELILILSEWAVKVPVFLIMGVSTAHDAPRKILSANALQRLCATRFTLSSPAERMDAVLEAVFLKPCSGFTVSHKVALCMRSYFLCQDGTLTSFVKTLKIACLQHFSLEPLSIMLEHFCQDNQLPGEGTGLLTEATMKHAFDLPSVTRNKITRSTCEMLPQFLLDLQRMPNPWNIVVLCIYEAGKFDKLRLLDIFCETLDPEARYLKYFSPSAILNSQSHVSGRNSVIRRVLRKLSLSSVQMASLSTYFLLPNLFDKILRISFVNHVDQFLSFCGLELVSLKLIVSLRADLSPAQLTSLLKSWESLTAEFSEINEKVMELHPFMRNVEAAGQRPGLPTSPKKHASRSHSKLEKELKAMTDKISAVIEFMLREYMKPVETVPFNEILCFKNVDKLQSALLGDPRGRIQSDLLESHSILNCSCCSQRGTTLLPSMHDTSILYTLAQEHADVINLHDWYQSFKTILIPRNSKAKSKSKTTSKSKKRKERCEEPEPPAEASIQARFCRAVMELQIAGLIRMPSKRRPDFVQRLTTSYPLSTKSRWIVDEKGQRVKLACVNWPAHLQPAVAEGLSKQPLDSISKKIVSMGFNCVRLTWPLDLMTNDTLARNVTVKQSFERLNLFDDVLGIQTHNPKILNLPIFNAFQEVVSNLGQNGVMVILDNHLTTPGWCCSDNDLDAFFEYPNFDPAVWAKGLSKMASLFRNVTNVVGMSLRNEPRGTRDYPNLWFKYMPKGGEAVHAANPEVLVILSGIDYDTNLSFLRDRFFNVSFTDKLVFEQHWYSFSDGRDSWEKHNSNDFCAKIIEKVTHNGGFLIGRGFPLFLTEFGANLRSGDVSGNRYMNCLVAWAAENDLDWAVWALTGDYYLRTGQKHMVETFGVLAPNWKDVANSTYLQKLSGIQLPVRGPGLQSKKLLFHPTSGLCVTSNLSNNSPTLRLEQCRKAEPSTFNPSEGFLWSNKLCVEAPDAVGQKVKLGVGTKCSKLGQTSATHMHLSFKTTSNGSLLCLDVDERDNSIVANPCKCLTMDASCDPASQCYAAANEADTAGFICKFSGVTCWHDDENRVLSIKVNGFGLKGEFPVGIKQCSDLVGLELSRNNFSGVLPSNIGSLVPSLTTLDVSDNQFSGEIPVSLSNITFLNTLTLQNNSFTGPLPPELVSLPRLTKFSVAFNQLTGPVPNFNLKFGRENFASNEGLCGQPMDPCVDPEEDIIRLGKIGAAVGAALFAPLGAFLDWFVFSGRRSKKIEDTLITSYPLSTKSRWIVDEKGQRVKLACVNWPAHLQPAVAEGLNKQPLDSISKKIVSMGFNCVRLTWPLDLMTNDTLARNVTVKQSFERLNLLDDVLGIQTHNPKILNLPIFNAFQEVVSNLGQNGVMVILDNHLTTPGWCCSDNDLDAFFEYPNFDPVIWTKGLSKMASLFRNVTNVVGMSLRNEPRGTRDYPNLWFKYMPKGGEAVHAANPEVLVILSGIDYDTNLSFLRDRFFNVSFTDKLVFEQHWYSFSDGRDSWVKHNSNDFCAKIIEKVTHNGGFLIGRGFPLFLTEFGANLRSGDVSGNRYMNCLVAWAAENDLDWAVWALTGDYYLRTGQKHMVETFGVLAPNWKDVANSTYLQKLSGIQLPVRGPGLQSKKLLFHPTTGLCVTSNLSNNSPTLRLEQCRKAEPSTFNPSEGILWSNKMCVEAPDAVGQKVKLGAGTKCSKLGQTSATHMHLSFKTNNGSLICLDVDELDNSIVANPCKCLTMDASCDPASQWFKVL</sequence>
<dbReference type="Pfam" id="PF18137">
    <property type="entry name" value="WHD_ORC"/>
    <property type="match status" value="1"/>
</dbReference>
<feature type="domain" description="Glycoside hydrolase family 5" evidence="5">
    <location>
        <begin position="1591"/>
        <end position="1878"/>
    </location>
</feature>
<gene>
    <name evidence="8" type="ORF">HID58_039058</name>
</gene>
<dbReference type="InterPro" id="IPR045667">
    <property type="entry name" value="ORC3_N"/>
</dbReference>
<accession>A0ABQ8BQY2</accession>
<dbReference type="Pfam" id="PF00150">
    <property type="entry name" value="Cellulase"/>
    <property type="match status" value="2"/>
</dbReference>
<feature type="domain" description="Origin recognition complex subunit 3 N-terminal" evidence="6">
    <location>
        <begin position="104"/>
        <end position="424"/>
    </location>
</feature>
<evidence type="ECO:0000256" key="2">
    <source>
        <dbReference type="ARBA" id="ARBA00022801"/>
    </source>
</evidence>
<evidence type="ECO:0000259" key="5">
    <source>
        <dbReference type="Pfam" id="PF00150"/>
    </source>
</evidence>
<keyword evidence="3" id="KW-0326">Glycosidase</keyword>
<dbReference type="InterPro" id="IPR017853">
    <property type="entry name" value="GH"/>
</dbReference>
<dbReference type="PANTHER" id="PTHR31263">
    <property type="entry name" value="CELLULASE FAMILY PROTEIN (AFU_ORTHOLOGUE AFUA_5G14560)"/>
    <property type="match status" value="1"/>
</dbReference>
<keyword evidence="2" id="KW-0378">Hydrolase</keyword>
<evidence type="ECO:0000313" key="9">
    <source>
        <dbReference type="Proteomes" id="UP000824890"/>
    </source>
</evidence>
<evidence type="ECO:0000256" key="4">
    <source>
        <dbReference type="SAM" id="MobiDB-lite"/>
    </source>
</evidence>
<dbReference type="EMBL" id="JAGKQM010000010">
    <property type="protein sequence ID" value="KAH0907231.1"/>
    <property type="molecule type" value="Genomic_DNA"/>
</dbReference>
<proteinExistence type="inferred from homology"/>
<evidence type="ECO:0000259" key="6">
    <source>
        <dbReference type="Pfam" id="PF07034"/>
    </source>
</evidence>
<feature type="compositionally biased region" description="Basic residues" evidence="4">
    <location>
        <begin position="780"/>
        <end position="794"/>
    </location>
</feature>
<evidence type="ECO:0000259" key="7">
    <source>
        <dbReference type="Pfam" id="PF18137"/>
    </source>
</evidence>
<protein>
    <recommendedName>
        <fullName evidence="10">Mannan endo-1,4-beta-mannosidase</fullName>
    </recommendedName>
</protein>
<dbReference type="Gene3D" id="3.80.10.10">
    <property type="entry name" value="Ribonuclease Inhibitor"/>
    <property type="match status" value="1"/>
</dbReference>
<feature type="region of interest" description="Disordered" evidence="4">
    <location>
        <begin position="780"/>
        <end position="803"/>
    </location>
</feature>
<dbReference type="Pfam" id="PF00560">
    <property type="entry name" value="LRR_1"/>
    <property type="match status" value="1"/>
</dbReference>
<evidence type="ECO:0000256" key="1">
    <source>
        <dbReference type="ARBA" id="ARBA00005641"/>
    </source>
</evidence>
<feature type="region of interest" description="Disordered" evidence="4">
    <location>
        <begin position="31"/>
        <end position="80"/>
    </location>
</feature>
<dbReference type="InterPro" id="IPR040855">
    <property type="entry name" value="ORC_WH_C"/>
</dbReference>
<dbReference type="InterPro" id="IPR032675">
    <property type="entry name" value="LRR_dom_sf"/>
</dbReference>
<dbReference type="Gene3D" id="3.20.20.80">
    <property type="entry name" value="Glycosidases"/>
    <property type="match status" value="2"/>
</dbReference>
<keyword evidence="9" id="KW-1185">Reference proteome</keyword>
<reference evidence="8 9" key="1">
    <citation type="submission" date="2021-05" db="EMBL/GenBank/DDBJ databases">
        <title>Genome Assembly of Synthetic Allotetraploid Brassica napus Reveals Homoeologous Exchanges between Subgenomes.</title>
        <authorList>
            <person name="Davis J.T."/>
        </authorList>
    </citation>
    <scope>NUCLEOTIDE SEQUENCE [LARGE SCALE GENOMIC DNA]</scope>
    <source>
        <strain evidence="9">cv. Da-Ae</strain>
        <tissue evidence="8">Seedling</tissue>
    </source>
</reference>
<evidence type="ECO:0008006" key="10">
    <source>
        <dbReference type="Google" id="ProtNLM"/>
    </source>
</evidence>
<dbReference type="InterPro" id="IPR001611">
    <property type="entry name" value="Leu-rich_rpt"/>
</dbReference>
<dbReference type="PANTHER" id="PTHR31263:SF58">
    <property type="entry name" value="GLYCOSIDE HYDROLASE FAMILY 5 DOMAIN-CONTAINING PROTEIN"/>
    <property type="match status" value="1"/>
</dbReference>
<feature type="domain" description="Origin recognition complex subunit 3 winged helix C-terminal" evidence="7">
    <location>
        <begin position="713"/>
        <end position="840"/>
    </location>
</feature>
<feature type="domain" description="Glycoside hydrolase family 5" evidence="5">
    <location>
        <begin position="881"/>
        <end position="1166"/>
    </location>
</feature>
<dbReference type="Proteomes" id="UP000824890">
    <property type="component" value="Unassembled WGS sequence"/>
</dbReference>
<organism evidence="8 9">
    <name type="scientific">Brassica napus</name>
    <name type="common">Rape</name>
    <dbReference type="NCBI Taxonomy" id="3708"/>
    <lineage>
        <taxon>Eukaryota</taxon>
        <taxon>Viridiplantae</taxon>
        <taxon>Streptophyta</taxon>
        <taxon>Embryophyta</taxon>
        <taxon>Tracheophyta</taxon>
        <taxon>Spermatophyta</taxon>
        <taxon>Magnoliopsida</taxon>
        <taxon>eudicotyledons</taxon>
        <taxon>Gunneridae</taxon>
        <taxon>Pentapetalae</taxon>
        <taxon>rosids</taxon>
        <taxon>malvids</taxon>
        <taxon>Brassicales</taxon>
        <taxon>Brassicaceae</taxon>
        <taxon>Brassiceae</taxon>
        <taxon>Brassica</taxon>
    </lineage>
</organism>
<dbReference type="CDD" id="cd20704">
    <property type="entry name" value="Orc3"/>
    <property type="match status" value="1"/>
</dbReference>
<dbReference type="InterPro" id="IPR001547">
    <property type="entry name" value="Glyco_hydro_5"/>
</dbReference>
<dbReference type="Pfam" id="PF07034">
    <property type="entry name" value="ORC3_N"/>
    <property type="match status" value="1"/>
</dbReference>
<feature type="compositionally biased region" description="Polar residues" evidence="4">
    <location>
        <begin position="46"/>
        <end position="57"/>
    </location>
</feature>
<name>A0ABQ8BQY2_BRANA</name>